<evidence type="ECO:0000313" key="3">
    <source>
        <dbReference type="Proteomes" id="UP000013307"/>
    </source>
</evidence>
<name>N0BF66_9EURY</name>
<gene>
    <name evidence="2" type="ORF">Asulf_01691</name>
</gene>
<dbReference type="Pfam" id="PF20068">
    <property type="entry name" value="Amphi-Trp"/>
    <property type="match status" value="1"/>
</dbReference>
<dbReference type="HOGENOM" id="CLU_188090_0_0_2"/>
<dbReference type="STRING" id="387631.Asulf_01691"/>
<dbReference type="AlphaFoldDB" id="N0BF66"/>
<sequence length="78" mass="9315">MSEMSEEFEYEASFSKTEIVGFLRSLADKIERGEITLSGENWDIRFPFSEPVEVDIDYERDRKLSIKFKFRKRGELRV</sequence>
<feature type="domain" description="Amphi-Trp" evidence="1">
    <location>
        <begin position="3"/>
        <end position="64"/>
    </location>
</feature>
<reference evidence="2 3" key="1">
    <citation type="journal article" date="2013" name="Genome Announc.">
        <title>Complete Genome Sequence of the Thermophilic and Facultatively Chemolithoautotrophic Sulfate Reducer Archaeoglobus sulfaticallidus Strain PM70-1T.</title>
        <authorList>
            <person name="Stokke R."/>
            <person name="Hocking W.P."/>
            <person name="Steinsbu B.O."/>
            <person name="Steen I.H."/>
        </authorList>
    </citation>
    <scope>NUCLEOTIDE SEQUENCE [LARGE SCALE GENOMIC DNA]</scope>
    <source>
        <strain evidence="2">PM70-1</strain>
    </source>
</reference>
<dbReference type="EMBL" id="CP005290">
    <property type="protein sequence ID" value="AGK61663.1"/>
    <property type="molecule type" value="Genomic_DNA"/>
</dbReference>
<organism evidence="2 3">
    <name type="scientific">Archaeoglobus sulfaticallidus PM70-1</name>
    <dbReference type="NCBI Taxonomy" id="387631"/>
    <lineage>
        <taxon>Archaea</taxon>
        <taxon>Methanobacteriati</taxon>
        <taxon>Methanobacteriota</taxon>
        <taxon>Archaeoglobi</taxon>
        <taxon>Archaeoglobales</taxon>
        <taxon>Archaeoglobaceae</taxon>
        <taxon>Archaeoglobus</taxon>
    </lineage>
</organism>
<dbReference type="NCBIfam" id="TIGR04354">
    <property type="entry name" value="amphi-Trp"/>
    <property type="match status" value="1"/>
</dbReference>
<keyword evidence="3" id="KW-1185">Reference proteome</keyword>
<evidence type="ECO:0000259" key="1">
    <source>
        <dbReference type="Pfam" id="PF20068"/>
    </source>
</evidence>
<dbReference type="KEGG" id="ast:Asulf_01691"/>
<evidence type="ECO:0000313" key="2">
    <source>
        <dbReference type="EMBL" id="AGK61663.1"/>
    </source>
</evidence>
<dbReference type="GeneID" id="15393326"/>
<protein>
    <recommendedName>
        <fullName evidence="1">Amphi-Trp domain-containing protein</fullName>
    </recommendedName>
</protein>
<dbReference type="Proteomes" id="UP000013307">
    <property type="component" value="Chromosome"/>
</dbReference>
<dbReference type="eggNOG" id="arCOG08917">
    <property type="taxonomic scope" value="Archaea"/>
</dbReference>
<dbReference type="RefSeq" id="WP_015591261.1">
    <property type="nucleotide sequence ID" value="NC_021169.1"/>
</dbReference>
<dbReference type="InterPro" id="IPR027598">
    <property type="entry name" value="Amphi-Trp_dom"/>
</dbReference>
<dbReference type="OrthoDB" id="194858at2157"/>
<proteinExistence type="predicted"/>
<accession>N0BF66</accession>